<dbReference type="InterPro" id="IPR008972">
    <property type="entry name" value="Cupredoxin"/>
</dbReference>
<dbReference type="InterPro" id="IPR050845">
    <property type="entry name" value="Cu-binding_ET"/>
</dbReference>
<dbReference type="STRING" id="644966.Tmar_1594"/>
<keyword evidence="1" id="KW-0479">Metal-binding</keyword>
<evidence type="ECO:0000256" key="1">
    <source>
        <dbReference type="ARBA" id="ARBA00022723"/>
    </source>
</evidence>
<dbReference type="EMBL" id="CP002344">
    <property type="protein sequence ID" value="ADU51703.1"/>
    <property type="molecule type" value="Genomic_DNA"/>
</dbReference>
<feature type="signal peptide" evidence="3">
    <location>
        <begin position="1"/>
        <end position="25"/>
    </location>
</feature>
<dbReference type="AlphaFoldDB" id="E6SH39"/>
<accession>E6SH39</accession>
<keyword evidence="3" id="KW-0732">Signal</keyword>
<dbReference type="Gene3D" id="2.60.40.420">
    <property type="entry name" value="Cupredoxins - blue copper proteins"/>
    <property type="match status" value="2"/>
</dbReference>
<reference evidence="5" key="2">
    <citation type="journal article" date="2010" name="Stand. Genomic Sci.">
        <title>Complete genome sequence of Thermaerobacter marianensis type strain (7p75aT).</title>
        <authorList>
            <person name="Han C."/>
            <person name="Gu W."/>
            <person name="Zhang X."/>
            <person name="Lapidus A."/>
            <person name="Nolan M."/>
            <person name="Copeland A."/>
            <person name="Lucas S."/>
            <person name="Glavina Del Rio T."/>
            <person name="Tice H."/>
            <person name="Cheng J."/>
            <person name="Tapia R."/>
            <person name="Goodwin L."/>
            <person name="Pitluck S."/>
            <person name="Pagani I."/>
            <person name="Ivanova N."/>
            <person name="Mavromatis K."/>
            <person name="Mikhailova N."/>
            <person name="Pati A."/>
            <person name="Chen A."/>
            <person name="Palaniappan K."/>
            <person name="Land M."/>
            <person name="Hauser L."/>
            <person name="Chang Y."/>
            <person name="Jeffries C."/>
            <person name="Schneider S."/>
            <person name="Rohde M."/>
            <person name="Goker M."/>
            <person name="Pukall R."/>
            <person name="Woyke T."/>
            <person name="Bristow J."/>
            <person name="Eisen J."/>
            <person name="Markowitz V."/>
            <person name="Hugenholtz P."/>
            <person name="Kyrpides N."/>
            <person name="Klenk H."/>
            <person name="Detter J."/>
        </authorList>
    </citation>
    <scope>NUCLEOTIDE SEQUENCE [LARGE SCALE GENOMIC DNA]</scope>
    <source>
        <strain evidence="5">ATCC 700841 / DSM 12885 / JCM 10246 / 7p75a</strain>
    </source>
</reference>
<organism evidence="4 5">
    <name type="scientific">Thermaerobacter marianensis (strain ATCC 700841 / DSM 12885 / JCM 10246 / 7p75a)</name>
    <dbReference type="NCBI Taxonomy" id="644966"/>
    <lineage>
        <taxon>Bacteria</taxon>
        <taxon>Bacillati</taxon>
        <taxon>Bacillota</taxon>
        <taxon>Clostridia</taxon>
        <taxon>Eubacteriales</taxon>
        <taxon>Clostridiales Family XVII. Incertae Sedis</taxon>
        <taxon>Thermaerobacter</taxon>
    </lineage>
</organism>
<dbReference type="PANTHER" id="PTHR38439:SF3">
    <property type="entry name" value="COPPER-RESISTANT CUPROPROTEIN COPI"/>
    <property type="match status" value="1"/>
</dbReference>
<dbReference type="KEGG" id="tmr:Tmar_1594"/>
<reference evidence="4 5" key="1">
    <citation type="journal article" date="2010" name="Stand. Genomic Sci.">
        <title>Complete genome sequence of Thermaerobacter marianensis type strain (7p75a).</title>
        <authorList>
            <person name="Han C."/>
            <person name="Gu W."/>
            <person name="Zhang X."/>
            <person name="Lapidus A."/>
            <person name="Nolan M."/>
            <person name="Copeland A."/>
            <person name="Lucas S."/>
            <person name="Del Rio T.G."/>
            <person name="Tice H."/>
            <person name="Cheng J.F."/>
            <person name="Tapia R."/>
            <person name="Goodwin L."/>
            <person name="Pitluck S."/>
            <person name="Pagani I."/>
            <person name="Ivanova N."/>
            <person name="Mavromatis K."/>
            <person name="Mikhailova N."/>
            <person name="Pati A."/>
            <person name="Chen A."/>
            <person name="Palaniappan K."/>
            <person name="Land M."/>
            <person name="Hauser L."/>
            <person name="Chang Y.J."/>
            <person name="Jeffries C.D."/>
            <person name="Schneider S."/>
            <person name="Rohde M."/>
            <person name="Goker M."/>
            <person name="Pukall R."/>
            <person name="Woyke T."/>
            <person name="Bristow J."/>
            <person name="Eisen J.A."/>
            <person name="Markowitz V."/>
            <person name="Hugenholtz P."/>
            <person name="Kyrpides N.C."/>
            <person name="Klenk H.P."/>
            <person name="Detter J.C."/>
        </authorList>
    </citation>
    <scope>NUCLEOTIDE SEQUENCE [LARGE SCALE GENOMIC DNA]</scope>
    <source>
        <strain evidence="5">ATCC 700841 / DSM 12885 / JCM 10246 / 7p75a</strain>
    </source>
</reference>
<gene>
    <name evidence="4" type="ordered locus">Tmar_1594</name>
</gene>
<evidence type="ECO:0008006" key="6">
    <source>
        <dbReference type="Google" id="ProtNLM"/>
    </source>
</evidence>
<dbReference type="PROSITE" id="PS51257">
    <property type="entry name" value="PROKAR_LIPOPROTEIN"/>
    <property type="match status" value="1"/>
</dbReference>
<sequence>MREWCHRAKLTGLLTAGAVLLSACASQVAGSPENPVQKVELRMGDYWFNPGQLVVRAGDTVTITVVNDSRERREHEFMVGRQVMMGGPFGDRPDGFMEDFFDGVEVELLEAEGVTMLMPGEAKVTGEAAEALMKAMGGMGGMPGMEGTGEMGDMGGMPGTAGMGGMDGHGEGTEGSGGSATMDGGVMGGGSMNGMDGMNGTSGGQSMEGARGTSGTNMNGMNSMNNMNGMNIMGDMGGMGGMSGMGGMDGMDGMEGMNGDGIGGMEGMAMGGDAHAGFMIQLEPGGRATFTIKIPEGKAGRWEFACFAQDGQHYGEGMKGTLVVVE</sequence>
<evidence type="ECO:0000313" key="5">
    <source>
        <dbReference type="Proteomes" id="UP000008915"/>
    </source>
</evidence>
<keyword evidence="5" id="KW-1185">Reference proteome</keyword>
<dbReference type="PANTHER" id="PTHR38439">
    <property type="entry name" value="AURACYANIN-B"/>
    <property type="match status" value="1"/>
</dbReference>
<dbReference type="HOGENOM" id="CLU_852420_0_0_9"/>
<feature type="chain" id="PRO_5039108735" description="EfeO-type cupredoxin-like domain-containing protein" evidence="3">
    <location>
        <begin position="26"/>
        <end position="326"/>
    </location>
</feature>
<evidence type="ECO:0000256" key="3">
    <source>
        <dbReference type="SAM" id="SignalP"/>
    </source>
</evidence>
<dbReference type="GO" id="GO:0046872">
    <property type="term" value="F:metal ion binding"/>
    <property type="evidence" value="ECO:0007669"/>
    <property type="project" value="UniProtKB-KW"/>
</dbReference>
<dbReference type="SUPFAM" id="SSF49503">
    <property type="entry name" value="Cupredoxins"/>
    <property type="match status" value="1"/>
</dbReference>
<name>E6SH39_THEM7</name>
<dbReference type="Proteomes" id="UP000008915">
    <property type="component" value="Chromosome"/>
</dbReference>
<dbReference type="OrthoDB" id="5793767at2"/>
<evidence type="ECO:0000256" key="2">
    <source>
        <dbReference type="ARBA" id="ARBA00023008"/>
    </source>
</evidence>
<proteinExistence type="predicted"/>
<evidence type="ECO:0000313" key="4">
    <source>
        <dbReference type="EMBL" id="ADU51703.1"/>
    </source>
</evidence>
<dbReference type="RefSeq" id="WP_013496004.1">
    <property type="nucleotide sequence ID" value="NC_014831.1"/>
</dbReference>
<keyword evidence="2" id="KW-0186">Copper</keyword>
<protein>
    <recommendedName>
        <fullName evidence="6">EfeO-type cupredoxin-like domain-containing protein</fullName>
    </recommendedName>
</protein>